<evidence type="ECO:0000259" key="8">
    <source>
        <dbReference type="PROSITE" id="PS50089"/>
    </source>
</evidence>
<dbReference type="InterPro" id="IPR050628">
    <property type="entry name" value="SNF2_RAD54_helicase_TF"/>
</dbReference>
<dbReference type="Pfam" id="PF00271">
    <property type="entry name" value="Helicase_C"/>
    <property type="match status" value="1"/>
</dbReference>
<proteinExistence type="inferred from homology"/>
<feature type="compositionally biased region" description="Polar residues" evidence="7">
    <location>
        <begin position="204"/>
        <end position="242"/>
    </location>
</feature>
<dbReference type="InterPro" id="IPR000330">
    <property type="entry name" value="SNF2_N"/>
</dbReference>
<dbReference type="InterPro" id="IPR013083">
    <property type="entry name" value="Znf_RING/FYVE/PHD"/>
</dbReference>
<dbReference type="InterPro" id="IPR038718">
    <property type="entry name" value="SNF2-like_sf"/>
</dbReference>
<keyword evidence="12" id="KW-1185">Reference proteome</keyword>
<dbReference type="InterPro" id="IPR001841">
    <property type="entry name" value="Znf_RING"/>
</dbReference>
<dbReference type="InterPro" id="IPR027417">
    <property type="entry name" value="P-loop_NTPase"/>
</dbReference>
<evidence type="ECO:0000256" key="3">
    <source>
        <dbReference type="ARBA" id="ARBA00022801"/>
    </source>
</evidence>
<dbReference type="Pfam" id="PF00176">
    <property type="entry name" value="SNF2-rel_dom"/>
    <property type="match status" value="1"/>
</dbReference>
<dbReference type="GO" id="GO:0016787">
    <property type="term" value="F:hydrolase activity"/>
    <property type="evidence" value="ECO:0007669"/>
    <property type="project" value="UniProtKB-KW"/>
</dbReference>
<dbReference type="SMART" id="SM00184">
    <property type="entry name" value="RING"/>
    <property type="match status" value="1"/>
</dbReference>
<reference evidence="11 12" key="1">
    <citation type="journal article" date="2016" name="Genome Announc.">
        <title>Genome Sequence of Madurella mycetomatis mm55, Isolated from a Human Mycetoma Case in Sudan.</title>
        <authorList>
            <person name="Smit S."/>
            <person name="Derks M.F."/>
            <person name="Bervoets S."/>
            <person name="Fahal A."/>
            <person name="van Leeuwen W."/>
            <person name="van Belkum A."/>
            <person name="van de Sande W.W."/>
        </authorList>
    </citation>
    <scope>NUCLEOTIDE SEQUENCE [LARGE SCALE GENOMIC DNA]</scope>
    <source>
        <strain evidence="12">mm55</strain>
    </source>
</reference>
<dbReference type="PANTHER" id="PTHR45626">
    <property type="entry name" value="TRANSCRIPTION TERMINATION FACTOR 2-RELATED"/>
    <property type="match status" value="1"/>
</dbReference>
<dbReference type="Proteomes" id="UP000078237">
    <property type="component" value="Unassembled WGS sequence"/>
</dbReference>
<feature type="compositionally biased region" description="Low complexity" evidence="7">
    <location>
        <begin position="311"/>
        <end position="323"/>
    </location>
</feature>
<dbReference type="Gene3D" id="3.40.50.300">
    <property type="entry name" value="P-loop containing nucleotide triphosphate hydrolases"/>
    <property type="match status" value="1"/>
</dbReference>
<keyword evidence="6" id="KW-0863">Zinc-finger</keyword>
<evidence type="ECO:0000313" key="12">
    <source>
        <dbReference type="Proteomes" id="UP000078237"/>
    </source>
</evidence>
<comment type="caution">
    <text evidence="11">The sequence shown here is derived from an EMBL/GenBank/DDBJ whole genome shotgun (WGS) entry which is preliminary data.</text>
</comment>
<sequence>MASASRTHSAASIGLSPSASSPSSLIEKLSEDLLFQRGVLGSLLDRDDSDSAEEEIEAVKAEITNIKRQLAEARAKGNRQSHSISTPSSMGSAHGNGTSLGSGFPSRKRSIGSSHLGVGHSKGESSKSRRTSPSPGSATLQPGPEFFSDDDFQGFSIVDLTGDDDDEWRSAIRRQKEEEDRFRRRKTEADRDAAFARQVAGYTLTPTDGYNSAGSSQSSRNNAFGPTLSRSTPAWTSTQMDQSGVKPEPGMTLPARPGGFVGYNNERHSSGSSGINSDPEASRFSVPGAWEDSSSDGEGLTFGGVRQVIGSPSQPLLPSRPSLPSLPSALGGFGASDAFSYPPNVPAIELARQSSMAQRESPFRLASSVLPPAAPIGHRLQPPRNNPNAPYGAYPSYVGQGSSNFLSESPGRPGFIDNGNYFQGQDAPAALPSLAATINRVRGYDFNALVDENGDHLSDRLVSFLDDYVNDPRKTEEDIQQLLSNIRPDMEIPEEERGETPEAMKYPLYAHQQLALKWMTDMEEGSNKGGILADDMGLGKTISTLALMVSRPSSDDIKTNLIIGPVALIKQWEQEVKKKLKASHKMSVFLLHQKKRPYSELKNYSVVLTTYGSIASEWKQYNKHVEQRKESPQYNEEEDRELAKKCPLLHPRSKFYRVILDEAQCIKNKDTQSSRGAHKINAVYRWCLTGTPMMNNVAELYPLIRFLRIRPYCEFKTFQDSFKTLGPRSSSSSYSRDNAMRKLQAVLKAIMLRRMKSSMIDGKPILTLPEKTESSVYAVFSEDEQQYYRDVESRTQVLFNKYLRAGTVGKDYSSILVLLLRLRQACCHPHLMDFDYVGSTISDAQMVDLAKSMVATVVERIKAIEAFECPICYDAVEDPILLLPCGHDTCSECFASLTDNTAQNNIRSGNENGAAMCPVCRMPADPGKVINYTAFQKVHMPEKVNAEGGAAEAVEEVADSEDDSSLDDYTDSDDDSVGSLADFVVPDDEVEEAGSDEDARLDAELAAVARVKKEKEAKETKEAREARRAAKRAKKSRKAEGKAKAKSKAEKVEPHMLGKLRIEGRKNKEARRRYMHYLRDNWEDSAKVTKVIELLREIQETDEKTIIFSQWTALLDLIECQIKYNLRFRYCRYTGDMSRNQRDEAVQDFTENPRNKIMLVSLKAGNAGLNLTVASRVIICDPFWNPYIEMQAVDRAHRIGQQREVKVHRILVQETVEDRILNLQEEKRNLVEAALDEGSSKNLGRLSERELAYLFGVNPARR</sequence>
<dbReference type="InterPro" id="IPR014001">
    <property type="entry name" value="Helicase_ATP-bd"/>
</dbReference>
<dbReference type="Pfam" id="PF13923">
    <property type="entry name" value="zf-C3HC4_2"/>
    <property type="match status" value="1"/>
</dbReference>
<dbReference type="Gene3D" id="3.30.40.10">
    <property type="entry name" value="Zinc/RING finger domain, C3HC4 (zinc finger)"/>
    <property type="match status" value="1"/>
</dbReference>
<evidence type="ECO:0000256" key="2">
    <source>
        <dbReference type="ARBA" id="ARBA00022741"/>
    </source>
</evidence>
<gene>
    <name evidence="11" type="ORF">MMYC01_209031</name>
</gene>
<evidence type="ECO:0000259" key="10">
    <source>
        <dbReference type="PROSITE" id="PS51194"/>
    </source>
</evidence>
<feature type="compositionally biased region" description="Basic and acidic residues" evidence="7">
    <location>
        <begin position="168"/>
        <end position="194"/>
    </location>
</feature>
<evidence type="ECO:0000313" key="11">
    <source>
        <dbReference type="EMBL" id="KXX74531.1"/>
    </source>
</evidence>
<feature type="region of interest" description="Disordered" evidence="7">
    <location>
        <begin position="947"/>
        <end position="980"/>
    </location>
</feature>
<keyword evidence="5" id="KW-0067">ATP-binding</keyword>
<feature type="domain" description="RING-type" evidence="8">
    <location>
        <begin position="869"/>
        <end position="921"/>
    </location>
</feature>
<feature type="domain" description="Helicase ATP-binding" evidence="9">
    <location>
        <begin position="521"/>
        <end position="710"/>
    </location>
</feature>
<evidence type="ECO:0000256" key="5">
    <source>
        <dbReference type="ARBA" id="ARBA00022840"/>
    </source>
</evidence>
<dbReference type="GO" id="GO:0000724">
    <property type="term" value="P:double-strand break repair via homologous recombination"/>
    <property type="evidence" value="ECO:0007669"/>
    <property type="project" value="TreeGrafter"/>
</dbReference>
<dbReference type="AlphaFoldDB" id="A0A175VTN7"/>
<dbReference type="GO" id="GO:0005524">
    <property type="term" value="F:ATP binding"/>
    <property type="evidence" value="ECO:0007669"/>
    <property type="project" value="UniProtKB-KW"/>
</dbReference>
<organism evidence="11 12">
    <name type="scientific">Madurella mycetomatis</name>
    <dbReference type="NCBI Taxonomy" id="100816"/>
    <lineage>
        <taxon>Eukaryota</taxon>
        <taxon>Fungi</taxon>
        <taxon>Dikarya</taxon>
        <taxon>Ascomycota</taxon>
        <taxon>Pezizomycotina</taxon>
        <taxon>Sordariomycetes</taxon>
        <taxon>Sordariomycetidae</taxon>
        <taxon>Sordariales</taxon>
        <taxon>Sordariales incertae sedis</taxon>
        <taxon>Madurella</taxon>
    </lineage>
</organism>
<dbReference type="Gene3D" id="3.40.50.10810">
    <property type="entry name" value="Tandem AAA-ATPase domain"/>
    <property type="match status" value="1"/>
</dbReference>
<feature type="region of interest" description="Disordered" evidence="7">
    <location>
        <begin position="1"/>
        <end position="23"/>
    </location>
</feature>
<keyword evidence="4 11" id="KW-0347">Helicase</keyword>
<dbReference type="GO" id="GO:0008270">
    <property type="term" value="F:zinc ion binding"/>
    <property type="evidence" value="ECO:0007669"/>
    <property type="project" value="UniProtKB-KW"/>
</dbReference>
<keyword evidence="6" id="KW-0862">Zinc</keyword>
<dbReference type="CDD" id="cd18008">
    <property type="entry name" value="DEXDc_SHPRH-like"/>
    <property type="match status" value="1"/>
</dbReference>
<feature type="region of interest" description="Disordered" evidence="7">
    <location>
        <begin position="70"/>
        <end position="323"/>
    </location>
</feature>
<dbReference type="PROSITE" id="PS51192">
    <property type="entry name" value="HELICASE_ATP_BIND_1"/>
    <property type="match status" value="1"/>
</dbReference>
<feature type="compositionally biased region" description="Acidic residues" evidence="7">
    <location>
        <begin position="953"/>
        <end position="976"/>
    </location>
</feature>
<evidence type="ECO:0000256" key="7">
    <source>
        <dbReference type="SAM" id="MobiDB-lite"/>
    </source>
</evidence>
<evidence type="ECO:0000256" key="6">
    <source>
        <dbReference type="PROSITE-ProRule" id="PRU00175"/>
    </source>
</evidence>
<dbReference type="GO" id="GO:0008094">
    <property type="term" value="F:ATP-dependent activity, acting on DNA"/>
    <property type="evidence" value="ECO:0007669"/>
    <property type="project" value="TreeGrafter"/>
</dbReference>
<dbReference type="InterPro" id="IPR001650">
    <property type="entry name" value="Helicase_C-like"/>
</dbReference>
<keyword evidence="3" id="KW-0378">Hydrolase</keyword>
<dbReference type="STRING" id="100816.A0A175VTN7"/>
<feature type="compositionally biased region" description="Basic and acidic residues" evidence="7">
    <location>
        <begin position="1038"/>
        <end position="1051"/>
    </location>
</feature>
<evidence type="ECO:0000259" key="9">
    <source>
        <dbReference type="PROSITE" id="PS51192"/>
    </source>
</evidence>
<keyword evidence="2" id="KW-0547">Nucleotide-binding</keyword>
<feature type="compositionally biased region" description="Polar residues" evidence="7">
    <location>
        <begin position="78"/>
        <end position="101"/>
    </location>
</feature>
<dbReference type="GO" id="GO:0004386">
    <property type="term" value="F:helicase activity"/>
    <property type="evidence" value="ECO:0007669"/>
    <property type="project" value="UniProtKB-KW"/>
</dbReference>
<comment type="similarity">
    <text evidence="1">Belongs to the SNF2/RAD54 helicase family.</text>
</comment>
<evidence type="ECO:0000256" key="1">
    <source>
        <dbReference type="ARBA" id="ARBA00007025"/>
    </source>
</evidence>
<feature type="region of interest" description="Disordered" evidence="7">
    <location>
        <begin position="1013"/>
        <end position="1051"/>
    </location>
</feature>
<dbReference type="VEuPathDB" id="FungiDB:MMYC01_209031"/>
<dbReference type="PROSITE" id="PS51194">
    <property type="entry name" value="HELICASE_CTER"/>
    <property type="match status" value="1"/>
</dbReference>
<dbReference type="SMART" id="SM00490">
    <property type="entry name" value="HELICc"/>
    <property type="match status" value="1"/>
</dbReference>
<protein>
    <submittedName>
        <fullName evidence="11">ATP-dependent helicase ULS1</fullName>
    </submittedName>
</protein>
<dbReference type="GO" id="GO:0005634">
    <property type="term" value="C:nucleus"/>
    <property type="evidence" value="ECO:0007669"/>
    <property type="project" value="TreeGrafter"/>
</dbReference>
<dbReference type="OrthoDB" id="423559at2759"/>
<dbReference type="CDD" id="cd16449">
    <property type="entry name" value="RING-HC"/>
    <property type="match status" value="1"/>
</dbReference>
<evidence type="ECO:0000256" key="4">
    <source>
        <dbReference type="ARBA" id="ARBA00022806"/>
    </source>
</evidence>
<accession>A0A175VTN7</accession>
<feature type="domain" description="Helicase C-terminal" evidence="10">
    <location>
        <begin position="1090"/>
        <end position="1247"/>
    </location>
</feature>
<dbReference type="PROSITE" id="PS50089">
    <property type="entry name" value="ZF_RING_2"/>
    <property type="match status" value="1"/>
</dbReference>
<dbReference type="CDD" id="cd18793">
    <property type="entry name" value="SF2_C_SNF"/>
    <property type="match status" value="1"/>
</dbReference>
<dbReference type="SMART" id="SM00487">
    <property type="entry name" value="DEXDc"/>
    <property type="match status" value="1"/>
</dbReference>
<dbReference type="EMBL" id="LCTW02000343">
    <property type="protein sequence ID" value="KXX74531.1"/>
    <property type="molecule type" value="Genomic_DNA"/>
</dbReference>
<feature type="compositionally biased region" description="Basic and acidic residues" evidence="7">
    <location>
        <begin position="1013"/>
        <end position="1028"/>
    </location>
</feature>
<name>A0A175VTN7_9PEZI</name>
<dbReference type="SUPFAM" id="SSF52540">
    <property type="entry name" value="P-loop containing nucleoside triphosphate hydrolases"/>
    <property type="match status" value="2"/>
</dbReference>
<dbReference type="SUPFAM" id="SSF57850">
    <property type="entry name" value="RING/U-box"/>
    <property type="match status" value="1"/>
</dbReference>
<dbReference type="GO" id="GO:0005737">
    <property type="term" value="C:cytoplasm"/>
    <property type="evidence" value="ECO:0007669"/>
    <property type="project" value="TreeGrafter"/>
</dbReference>
<dbReference type="InterPro" id="IPR049730">
    <property type="entry name" value="SNF2/RAD54-like_C"/>
</dbReference>
<keyword evidence="6" id="KW-0479">Metal-binding</keyword>
<dbReference type="PANTHER" id="PTHR45626:SF16">
    <property type="entry name" value="ATP-DEPENDENT HELICASE ULS1"/>
    <property type="match status" value="1"/>
</dbReference>
<feature type="compositionally biased region" description="Low complexity" evidence="7">
    <location>
        <begin position="9"/>
        <end position="23"/>
    </location>
</feature>
<feature type="compositionally biased region" description="Polar residues" evidence="7">
    <location>
        <begin position="131"/>
        <end position="140"/>
    </location>
</feature>